<dbReference type="WBParaSite" id="L893_g9633.t1">
    <property type="protein sequence ID" value="L893_g9633.t1"/>
    <property type="gene ID" value="L893_g9633"/>
</dbReference>
<protein>
    <submittedName>
        <fullName evidence="2">Uncharacterized protein</fullName>
    </submittedName>
</protein>
<evidence type="ECO:0000313" key="1">
    <source>
        <dbReference type="Proteomes" id="UP000095287"/>
    </source>
</evidence>
<reference evidence="2" key="1">
    <citation type="submission" date="2016-11" db="UniProtKB">
        <authorList>
            <consortium name="WormBaseParasite"/>
        </authorList>
    </citation>
    <scope>IDENTIFICATION</scope>
</reference>
<dbReference type="Proteomes" id="UP000095287">
    <property type="component" value="Unplaced"/>
</dbReference>
<name>A0A1I8AVF6_9BILA</name>
<accession>A0A1I8AVF6</accession>
<organism evidence="1 2">
    <name type="scientific">Steinernema glaseri</name>
    <dbReference type="NCBI Taxonomy" id="37863"/>
    <lineage>
        <taxon>Eukaryota</taxon>
        <taxon>Metazoa</taxon>
        <taxon>Ecdysozoa</taxon>
        <taxon>Nematoda</taxon>
        <taxon>Chromadorea</taxon>
        <taxon>Rhabditida</taxon>
        <taxon>Tylenchina</taxon>
        <taxon>Panagrolaimomorpha</taxon>
        <taxon>Strongyloidoidea</taxon>
        <taxon>Steinernematidae</taxon>
        <taxon>Steinernema</taxon>
    </lineage>
</organism>
<sequence length="92" mass="10287">MDLALCLTSESVNNKGIARVTSRERDACEGDTCARGECSELRLASPVRTWSDLQEGKPLNKPTIPRREIRKLTICLSRGFLMDLRKTAFVSC</sequence>
<keyword evidence="1" id="KW-1185">Reference proteome</keyword>
<dbReference type="AlphaFoldDB" id="A0A1I8AVF6"/>
<proteinExistence type="predicted"/>
<evidence type="ECO:0000313" key="2">
    <source>
        <dbReference type="WBParaSite" id="L893_g9633.t1"/>
    </source>
</evidence>